<evidence type="ECO:0000313" key="8">
    <source>
        <dbReference type="RefSeq" id="XP_052125360.1"/>
    </source>
</evidence>
<dbReference type="AlphaFoldDB" id="A0A9C6U865"/>
<keyword evidence="1" id="KW-1015">Disulfide bond</keyword>
<gene>
    <name evidence="6 7 8 9" type="primary">LOC113211090</name>
</gene>
<dbReference type="InterPro" id="IPR002870">
    <property type="entry name" value="Peptidase_M12B_N"/>
</dbReference>
<dbReference type="RefSeq" id="XP_052125358.1">
    <property type="nucleotide sequence ID" value="XM_052269398.1"/>
</dbReference>
<keyword evidence="3" id="KW-0732">Signal</keyword>
<evidence type="ECO:0000313" key="5">
    <source>
        <dbReference type="Proteomes" id="UP000504606"/>
    </source>
</evidence>
<protein>
    <submittedName>
        <fullName evidence="6 7">Zinc metalloproteinase-disintegrin-like NaMP isoform X2</fullName>
    </submittedName>
</protein>
<evidence type="ECO:0000256" key="1">
    <source>
        <dbReference type="ARBA" id="ARBA00023157"/>
    </source>
</evidence>
<feature type="domain" description="Peptidase M12B propeptide" evidence="4">
    <location>
        <begin position="96"/>
        <end position="198"/>
    </location>
</feature>
<evidence type="ECO:0000259" key="4">
    <source>
        <dbReference type="Pfam" id="PF01562"/>
    </source>
</evidence>
<dbReference type="PANTHER" id="PTHR11905">
    <property type="entry name" value="ADAM A DISINTEGRIN AND METALLOPROTEASE DOMAIN"/>
    <property type="match status" value="1"/>
</dbReference>
<evidence type="ECO:0000256" key="3">
    <source>
        <dbReference type="SAM" id="SignalP"/>
    </source>
</evidence>
<feature type="chain" id="PRO_5044697946" evidence="3">
    <location>
        <begin position="20"/>
        <end position="244"/>
    </location>
</feature>
<evidence type="ECO:0000256" key="2">
    <source>
        <dbReference type="SAM" id="MobiDB-lite"/>
    </source>
</evidence>
<evidence type="ECO:0000313" key="9">
    <source>
        <dbReference type="RefSeq" id="XP_052125362.1"/>
    </source>
</evidence>
<feature type="region of interest" description="Disordered" evidence="2">
    <location>
        <begin position="112"/>
        <end position="135"/>
    </location>
</feature>
<keyword evidence="5" id="KW-1185">Reference proteome</keyword>
<dbReference type="RefSeq" id="XP_052125359.1">
    <property type="nucleotide sequence ID" value="XM_052269399.1"/>
</dbReference>
<dbReference type="PANTHER" id="PTHR11905:SF237">
    <property type="entry name" value="MIND-MELD, ISOFORM J"/>
    <property type="match status" value="1"/>
</dbReference>
<proteinExistence type="predicted"/>
<evidence type="ECO:0000313" key="6">
    <source>
        <dbReference type="RefSeq" id="XP_052125358.1"/>
    </source>
</evidence>
<accession>A0A9C6U865</accession>
<dbReference type="RefSeq" id="XP_052125360.1">
    <property type="nucleotide sequence ID" value="XM_052269400.1"/>
</dbReference>
<dbReference type="Proteomes" id="UP000504606">
    <property type="component" value="Unplaced"/>
</dbReference>
<reference evidence="6 7" key="1">
    <citation type="submission" date="2025-04" db="UniProtKB">
        <authorList>
            <consortium name="RefSeq"/>
        </authorList>
    </citation>
    <scope>IDENTIFICATION</scope>
    <source>
        <tissue evidence="6 7">Whole organism</tissue>
    </source>
</reference>
<organism evidence="5 9">
    <name type="scientific">Frankliniella occidentalis</name>
    <name type="common">Western flower thrips</name>
    <name type="synonym">Euthrips occidentalis</name>
    <dbReference type="NCBI Taxonomy" id="133901"/>
    <lineage>
        <taxon>Eukaryota</taxon>
        <taxon>Metazoa</taxon>
        <taxon>Ecdysozoa</taxon>
        <taxon>Arthropoda</taxon>
        <taxon>Hexapoda</taxon>
        <taxon>Insecta</taxon>
        <taxon>Pterygota</taxon>
        <taxon>Neoptera</taxon>
        <taxon>Paraneoptera</taxon>
        <taxon>Thysanoptera</taxon>
        <taxon>Terebrantia</taxon>
        <taxon>Thripoidea</taxon>
        <taxon>Thripidae</taxon>
        <taxon>Frankliniella</taxon>
    </lineage>
</organism>
<dbReference type="Pfam" id="PF01562">
    <property type="entry name" value="Pep_M12B_propep"/>
    <property type="match status" value="1"/>
</dbReference>
<evidence type="ECO:0000313" key="7">
    <source>
        <dbReference type="RefSeq" id="XP_052125359.1"/>
    </source>
</evidence>
<sequence length="244" mass="27472">MGLSVHCIILIISITSYIAELAGRASFGDDDQPWENSENSNPRNRMVFTNSRDEDDRFAARDEHYEQLNMEAKRLIGAYPENQQLIDSIGVKPYDIIFPVQVRHHVKMGISTRDTSQKNSGRPYDGYGPVNRRQKQSRNHFASTSLYIKILNHHFELLLELNTQLLAPNLIQKHFLPNGAEQTTKQEIEHCYYQGEVRGIPGAVGAFRTCSGLSGVVHLGNETFVVHPLFGGDQSVSTKSCRAT</sequence>
<feature type="signal peptide" evidence="3">
    <location>
        <begin position="1"/>
        <end position="19"/>
    </location>
</feature>
<name>A0A9C6U865_FRAOC</name>
<dbReference type="RefSeq" id="XP_052125362.1">
    <property type="nucleotide sequence ID" value="XM_052269402.1"/>
</dbReference>
<dbReference type="GeneID" id="113211090"/>